<sequence>MSRMMRGCLASVLILAACIARAESGDGIAQWPQIGNEIGGARYSPLTAIDRHNVSRLKPKWIYHHGDFSKGENGVGATAFEVTPLMIDRTLYFCTPYNRIVALDAASGAERWTYDPHANLTHIYSKVCRGVAYWQDSQADAGAACATRIFEATLDDRLIAVDAKTGKPCDAFGAHGAVNLLHGLGEVRESEYYPTSAPLVIDGVVLTNAFVKDNQRTTAPGGGIRAWDARTGVLRWVWDSVPPNMHAVTAAEVEQGATLTPGTPNSWGLMSADPEHHLVFVPTGSAAPDHYAGAERKGLSYYGESVVALDSRSGAVQWHFQTVHHDLWDYDLAAQPVTYLHDGKTPALIAATKLGFVFLLDRLTGKPLFPVEERKVPASTVPGEQASPTQPFPTRPAPLHPLTLKRDDLWGLTFWDKGKCRDALDALDYRGVFTPPSLQGTLEYPGLGGGINWGSVSVDPVHRRMIVNLQTAPFTIKLVPRAQFDGAMKGGDLVAVGPQEGTPYVVVRGPFLSPLKTPCVAPPWGKLVAIDLDTGNKLWERPLGNLHGMAPFGDHFHTGTPNSGGSMQTASGLVFIAATMDAYLRAFDADNGDELWRTELPFGGHGVPITYRLKADGPQYLVIAAGGHGALGDAVGDAVVAFTLDGK</sequence>
<dbReference type="Gene3D" id="2.140.10.10">
    <property type="entry name" value="Quinoprotein alcohol dehydrogenase-like superfamily"/>
    <property type="match status" value="1"/>
</dbReference>
<evidence type="ECO:0000313" key="7">
    <source>
        <dbReference type="EMBL" id="NGY04872.1"/>
    </source>
</evidence>
<accession>A0A6M2BQH4</accession>
<dbReference type="AlphaFoldDB" id="A0A6M2BQH4"/>
<evidence type="ECO:0000256" key="5">
    <source>
        <dbReference type="SAM" id="SignalP"/>
    </source>
</evidence>
<organism evidence="7 8">
    <name type="scientific">Solimonas terrae</name>
    <dbReference type="NCBI Taxonomy" id="1396819"/>
    <lineage>
        <taxon>Bacteria</taxon>
        <taxon>Pseudomonadati</taxon>
        <taxon>Pseudomonadota</taxon>
        <taxon>Gammaproteobacteria</taxon>
        <taxon>Nevskiales</taxon>
        <taxon>Nevskiaceae</taxon>
        <taxon>Solimonas</taxon>
    </lineage>
</organism>
<dbReference type="GO" id="GO:0008876">
    <property type="term" value="F:quinoprotein glucose dehydrogenase activity"/>
    <property type="evidence" value="ECO:0007669"/>
    <property type="project" value="TreeGrafter"/>
</dbReference>
<dbReference type="CDD" id="cd10280">
    <property type="entry name" value="PQQ_mGDH"/>
    <property type="match status" value="1"/>
</dbReference>
<dbReference type="SUPFAM" id="SSF50998">
    <property type="entry name" value="Quinoprotein alcohol dehydrogenase-like"/>
    <property type="match status" value="1"/>
</dbReference>
<evidence type="ECO:0000256" key="3">
    <source>
        <dbReference type="ARBA" id="ARBA00023002"/>
    </source>
</evidence>
<keyword evidence="8" id="KW-1185">Reference proteome</keyword>
<dbReference type="InterPro" id="IPR002372">
    <property type="entry name" value="PQQ_rpt_dom"/>
</dbReference>
<feature type="domain" description="Pyrrolo-quinoline quinone repeat" evidence="6">
    <location>
        <begin position="31"/>
        <end position="620"/>
    </location>
</feature>
<dbReference type="PANTHER" id="PTHR32303:SF4">
    <property type="entry name" value="QUINOPROTEIN GLUCOSE DEHYDROGENASE"/>
    <property type="match status" value="1"/>
</dbReference>
<dbReference type="GO" id="GO:0016020">
    <property type="term" value="C:membrane"/>
    <property type="evidence" value="ECO:0007669"/>
    <property type="project" value="InterPro"/>
</dbReference>
<feature type="signal peptide" evidence="5">
    <location>
        <begin position="1"/>
        <end position="22"/>
    </location>
</feature>
<keyword evidence="3" id="KW-0560">Oxidoreductase</keyword>
<dbReference type="InterPro" id="IPR017511">
    <property type="entry name" value="PQQ_mDH"/>
</dbReference>
<proteinExistence type="inferred from homology"/>
<dbReference type="GO" id="GO:0048038">
    <property type="term" value="F:quinone binding"/>
    <property type="evidence" value="ECO:0007669"/>
    <property type="project" value="InterPro"/>
</dbReference>
<dbReference type="InterPro" id="IPR018391">
    <property type="entry name" value="PQQ_b-propeller_rpt"/>
</dbReference>
<dbReference type="Proteomes" id="UP000472676">
    <property type="component" value="Unassembled WGS sequence"/>
</dbReference>
<dbReference type="PROSITE" id="PS51257">
    <property type="entry name" value="PROKAR_LIPOPROTEIN"/>
    <property type="match status" value="1"/>
</dbReference>
<comment type="cofactor">
    <cofactor evidence="1">
        <name>pyrroloquinoline quinone</name>
        <dbReference type="ChEBI" id="CHEBI:58442"/>
    </cofactor>
</comment>
<dbReference type="InterPro" id="IPR011047">
    <property type="entry name" value="Quinoprotein_ADH-like_sf"/>
</dbReference>
<gene>
    <name evidence="7" type="ORF">G7Y85_08845</name>
</gene>
<reference evidence="7 8" key="1">
    <citation type="journal article" date="2014" name="Int. J. Syst. Evol. Microbiol.">
        <title>Solimonas terrae sp. nov., isolated from soil.</title>
        <authorList>
            <person name="Kim S.J."/>
            <person name="Moon J.Y."/>
            <person name="Weon H.Y."/>
            <person name="Ahn J.H."/>
            <person name="Chen W.M."/>
            <person name="Kwon S.W."/>
        </authorList>
    </citation>
    <scope>NUCLEOTIDE SEQUENCE [LARGE SCALE GENOMIC DNA]</scope>
    <source>
        <strain evidence="7 8">KIS83-12</strain>
    </source>
</reference>
<evidence type="ECO:0000256" key="2">
    <source>
        <dbReference type="ARBA" id="ARBA00008156"/>
    </source>
</evidence>
<evidence type="ECO:0000313" key="8">
    <source>
        <dbReference type="Proteomes" id="UP000472676"/>
    </source>
</evidence>
<protein>
    <submittedName>
        <fullName evidence="7">Pyrroloquinoline quinone-dependent dehydrogenase</fullName>
    </submittedName>
</protein>
<name>A0A6M2BQH4_9GAMM</name>
<comment type="similarity">
    <text evidence="2">Belongs to the bacterial PQQ dehydrogenase family.</text>
</comment>
<feature type="region of interest" description="Disordered" evidence="4">
    <location>
        <begin position="376"/>
        <end position="398"/>
    </location>
</feature>
<evidence type="ECO:0000256" key="4">
    <source>
        <dbReference type="SAM" id="MobiDB-lite"/>
    </source>
</evidence>
<comment type="caution">
    <text evidence="7">The sequence shown here is derived from an EMBL/GenBank/DDBJ whole genome shotgun (WGS) entry which is preliminary data.</text>
</comment>
<dbReference type="PANTHER" id="PTHR32303">
    <property type="entry name" value="QUINOPROTEIN ALCOHOL DEHYDROGENASE (CYTOCHROME C)"/>
    <property type="match status" value="1"/>
</dbReference>
<feature type="chain" id="PRO_5026807774" evidence="5">
    <location>
        <begin position="23"/>
        <end position="647"/>
    </location>
</feature>
<dbReference type="EMBL" id="JAAMOW010000004">
    <property type="protein sequence ID" value="NGY04872.1"/>
    <property type="molecule type" value="Genomic_DNA"/>
</dbReference>
<dbReference type="SMART" id="SM00564">
    <property type="entry name" value="PQQ"/>
    <property type="match status" value="5"/>
</dbReference>
<dbReference type="Pfam" id="PF01011">
    <property type="entry name" value="PQQ"/>
    <property type="match status" value="1"/>
</dbReference>
<dbReference type="RefSeq" id="WP_166255105.1">
    <property type="nucleotide sequence ID" value="NZ_JAAMOW010000004.1"/>
</dbReference>
<evidence type="ECO:0000259" key="6">
    <source>
        <dbReference type="Pfam" id="PF01011"/>
    </source>
</evidence>
<evidence type="ECO:0000256" key="1">
    <source>
        <dbReference type="ARBA" id="ARBA00001931"/>
    </source>
</evidence>
<keyword evidence="5" id="KW-0732">Signal</keyword>